<dbReference type="InterPro" id="IPR036396">
    <property type="entry name" value="Cyt_P450_sf"/>
</dbReference>
<evidence type="ECO:0000313" key="8">
    <source>
        <dbReference type="Proteomes" id="UP000030746"/>
    </source>
</evidence>
<comment type="cofactor">
    <cofactor evidence="4">
        <name>heme</name>
        <dbReference type="ChEBI" id="CHEBI:30413"/>
    </cofactor>
</comment>
<feature type="binding site" description="axial binding residue" evidence="4">
    <location>
        <position position="159"/>
    </location>
    <ligand>
        <name>heme</name>
        <dbReference type="ChEBI" id="CHEBI:30413"/>
    </ligand>
    <ligandPart>
        <name>Fe</name>
        <dbReference type="ChEBI" id="CHEBI:18248"/>
    </ligandPart>
</feature>
<dbReference type="OMA" id="PGIIPHK"/>
<dbReference type="CTD" id="20251330"/>
<evidence type="ECO:0000256" key="6">
    <source>
        <dbReference type="SAM" id="Phobius"/>
    </source>
</evidence>
<dbReference type="GO" id="GO:0004497">
    <property type="term" value="F:monooxygenase activity"/>
    <property type="evidence" value="ECO:0007669"/>
    <property type="project" value="UniProtKB-KW"/>
</dbReference>
<comment type="similarity">
    <text evidence="1 5">Belongs to the cytochrome P450 family.</text>
</comment>
<dbReference type="InterPro" id="IPR002401">
    <property type="entry name" value="Cyt_P450_E_grp-I"/>
</dbReference>
<dbReference type="GO" id="GO:0005506">
    <property type="term" value="F:iron ion binding"/>
    <property type="evidence" value="ECO:0007669"/>
    <property type="project" value="InterPro"/>
</dbReference>
<dbReference type="EMBL" id="KB203049">
    <property type="protein sequence ID" value="ESO86601.1"/>
    <property type="molecule type" value="Genomic_DNA"/>
</dbReference>
<evidence type="ECO:0000256" key="1">
    <source>
        <dbReference type="ARBA" id="ARBA00010617"/>
    </source>
</evidence>
<sequence length="180" mass="20816">ELTDTMIEGVVSDMVIAAFSTTHGALCGTFLLMMKYPEVQRRLQLEIEERISGEEPSLADRSKLPYTNAVILECLRYIRHIPLGISHYVREDIEIEGYTIPAKSTLITNIYYACIDEMEWEKPDQFYPERFLDVDGNLLPSDHPTRQQLIPFSVGRRNCVGESFAKSRMFLYVTRLLQKF</sequence>
<evidence type="ECO:0000313" key="7">
    <source>
        <dbReference type="EMBL" id="ESO86601.1"/>
    </source>
</evidence>
<dbReference type="Proteomes" id="UP000030746">
    <property type="component" value="Unassembled WGS sequence"/>
</dbReference>
<dbReference type="PRINTS" id="PR00385">
    <property type="entry name" value="P450"/>
</dbReference>
<dbReference type="PANTHER" id="PTHR24300">
    <property type="entry name" value="CYTOCHROME P450 508A4-RELATED"/>
    <property type="match status" value="1"/>
</dbReference>
<feature type="non-terminal residue" evidence="7">
    <location>
        <position position="1"/>
    </location>
</feature>
<keyword evidence="2 4" id="KW-0479">Metal-binding</keyword>
<dbReference type="OrthoDB" id="6057686at2759"/>
<evidence type="ECO:0008006" key="9">
    <source>
        <dbReference type="Google" id="ProtNLM"/>
    </source>
</evidence>
<keyword evidence="3 4" id="KW-0408">Iron</keyword>
<keyword evidence="6" id="KW-1133">Transmembrane helix</keyword>
<dbReference type="InterPro" id="IPR050182">
    <property type="entry name" value="Cytochrome_P450_fam2"/>
</dbReference>
<accession>V4A019</accession>
<keyword evidence="5" id="KW-0503">Monooxygenase</keyword>
<dbReference type="HOGENOM" id="CLU_001570_22_2_1"/>
<dbReference type="InterPro" id="IPR017972">
    <property type="entry name" value="Cyt_P450_CS"/>
</dbReference>
<dbReference type="STRING" id="225164.V4A019"/>
<dbReference type="AlphaFoldDB" id="V4A019"/>
<keyword evidence="6" id="KW-0472">Membrane</keyword>
<dbReference type="Pfam" id="PF00067">
    <property type="entry name" value="p450"/>
    <property type="match status" value="1"/>
</dbReference>
<dbReference type="KEGG" id="lgi:LOTGIDRAFT_56037"/>
<dbReference type="SUPFAM" id="SSF48264">
    <property type="entry name" value="Cytochrome P450"/>
    <property type="match status" value="1"/>
</dbReference>
<keyword evidence="5" id="KW-0560">Oxidoreductase</keyword>
<organism evidence="7 8">
    <name type="scientific">Lottia gigantea</name>
    <name type="common">Giant owl limpet</name>
    <dbReference type="NCBI Taxonomy" id="225164"/>
    <lineage>
        <taxon>Eukaryota</taxon>
        <taxon>Metazoa</taxon>
        <taxon>Spiralia</taxon>
        <taxon>Lophotrochozoa</taxon>
        <taxon>Mollusca</taxon>
        <taxon>Gastropoda</taxon>
        <taxon>Patellogastropoda</taxon>
        <taxon>Lottioidea</taxon>
        <taxon>Lottiidae</taxon>
        <taxon>Lottia</taxon>
    </lineage>
</organism>
<keyword evidence="4 5" id="KW-0349">Heme</keyword>
<feature type="non-terminal residue" evidence="7">
    <location>
        <position position="180"/>
    </location>
</feature>
<dbReference type="GO" id="GO:0020037">
    <property type="term" value="F:heme binding"/>
    <property type="evidence" value="ECO:0007669"/>
    <property type="project" value="InterPro"/>
</dbReference>
<dbReference type="PROSITE" id="PS00086">
    <property type="entry name" value="CYTOCHROME_P450"/>
    <property type="match status" value="1"/>
</dbReference>
<evidence type="ECO:0000256" key="3">
    <source>
        <dbReference type="ARBA" id="ARBA00023004"/>
    </source>
</evidence>
<protein>
    <recommendedName>
        <fullName evidence="9">Cytochrome P450</fullName>
    </recommendedName>
</protein>
<dbReference type="GO" id="GO:0016705">
    <property type="term" value="F:oxidoreductase activity, acting on paired donors, with incorporation or reduction of molecular oxygen"/>
    <property type="evidence" value="ECO:0007669"/>
    <property type="project" value="InterPro"/>
</dbReference>
<evidence type="ECO:0000256" key="5">
    <source>
        <dbReference type="RuleBase" id="RU000461"/>
    </source>
</evidence>
<dbReference type="GeneID" id="20251330"/>
<dbReference type="Gene3D" id="1.10.630.10">
    <property type="entry name" value="Cytochrome P450"/>
    <property type="match status" value="1"/>
</dbReference>
<gene>
    <name evidence="7" type="ORF">LOTGIDRAFT_56037</name>
</gene>
<proteinExistence type="inferred from homology"/>
<dbReference type="RefSeq" id="XP_009062710.1">
    <property type="nucleotide sequence ID" value="XM_009064462.1"/>
</dbReference>
<evidence type="ECO:0000256" key="2">
    <source>
        <dbReference type="ARBA" id="ARBA00022723"/>
    </source>
</evidence>
<evidence type="ECO:0000256" key="4">
    <source>
        <dbReference type="PIRSR" id="PIRSR602401-1"/>
    </source>
</evidence>
<reference evidence="7 8" key="1">
    <citation type="journal article" date="2013" name="Nature">
        <title>Insights into bilaterian evolution from three spiralian genomes.</title>
        <authorList>
            <person name="Simakov O."/>
            <person name="Marletaz F."/>
            <person name="Cho S.J."/>
            <person name="Edsinger-Gonzales E."/>
            <person name="Havlak P."/>
            <person name="Hellsten U."/>
            <person name="Kuo D.H."/>
            <person name="Larsson T."/>
            <person name="Lv J."/>
            <person name="Arendt D."/>
            <person name="Savage R."/>
            <person name="Osoegawa K."/>
            <person name="de Jong P."/>
            <person name="Grimwood J."/>
            <person name="Chapman J.A."/>
            <person name="Shapiro H."/>
            <person name="Aerts A."/>
            <person name="Otillar R.P."/>
            <person name="Terry A.Y."/>
            <person name="Boore J.L."/>
            <person name="Grigoriev I.V."/>
            <person name="Lindberg D.R."/>
            <person name="Seaver E.C."/>
            <person name="Weisblat D.A."/>
            <person name="Putnam N.H."/>
            <person name="Rokhsar D.S."/>
        </authorList>
    </citation>
    <scope>NUCLEOTIDE SEQUENCE [LARGE SCALE GENOMIC DNA]</scope>
</reference>
<name>V4A019_LOTGI</name>
<feature type="transmembrane region" description="Helical" evidence="6">
    <location>
        <begin position="14"/>
        <end position="34"/>
    </location>
</feature>
<keyword evidence="6" id="KW-0812">Transmembrane</keyword>
<dbReference type="InterPro" id="IPR001128">
    <property type="entry name" value="Cyt_P450"/>
</dbReference>
<dbReference type="PRINTS" id="PR00463">
    <property type="entry name" value="EP450I"/>
</dbReference>
<keyword evidence="8" id="KW-1185">Reference proteome</keyword>